<dbReference type="Pfam" id="PF00753">
    <property type="entry name" value="Lactamase_B"/>
    <property type="match status" value="1"/>
</dbReference>
<dbReference type="InterPro" id="IPR051013">
    <property type="entry name" value="MBL_superfamily_lactonases"/>
</dbReference>
<dbReference type="InterPro" id="IPR036866">
    <property type="entry name" value="RibonucZ/Hydroxyglut_hydro"/>
</dbReference>
<dbReference type="GO" id="GO:0046872">
    <property type="term" value="F:metal ion binding"/>
    <property type="evidence" value="ECO:0007669"/>
    <property type="project" value="UniProtKB-KW"/>
</dbReference>
<evidence type="ECO:0000256" key="2">
    <source>
        <dbReference type="ARBA" id="ARBA00022723"/>
    </source>
</evidence>
<organism evidence="6">
    <name type="scientific">Prosthecochloris aestuarii</name>
    <dbReference type="NCBI Taxonomy" id="1102"/>
    <lineage>
        <taxon>Bacteria</taxon>
        <taxon>Pseudomonadati</taxon>
        <taxon>Chlorobiota</taxon>
        <taxon>Chlorobiia</taxon>
        <taxon>Chlorobiales</taxon>
        <taxon>Chlorobiaceae</taxon>
        <taxon>Prosthecochloris</taxon>
    </lineage>
</organism>
<keyword evidence="2" id="KW-0479">Metal-binding</keyword>
<comment type="caution">
    <text evidence="6">The sequence shown here is derived from an EMBL/GenBank/DDBJ whole genome shotgun (WGS) entry which is preliminary data.</text>
</comment>
<dbReference type="CDD" id="cd16281">
    <property type="entry name" value="metallo-hydrolase-like_MBL-fold"/>
    <property type="match status" value="1"/>
</dbReference>
<evidence type="ECO:0000256" key="4">
    <source>
        <dbReference type="ARBA" id="ARBA00022833"/>
    </source>
</evidence>
<dbReference type="Proteomes" id="UP000886335">
    <property type="component" value="Unassembled WGS sequence"/>
</dbReference>
<accession>A0A831SQ94</accession>
<evidence type="ECO:0000313" key="6">
    <source>
        <dbReference type="EMBL" id="HED30946.1"/>
    </source>
</evidence>
<dbReference type="SUPFAM" id="SSF56281">
    <property type="entry name" value="Metallo-hydrolase/oxidoreductase"/>
    <property type="match status" value="1"/>
</dbReference>
<dbReference type="InterPro" id="IPR001279">
    <property type="entry name" value="Metallo-B-lactamas"/>
</dbReference>
<dbReference type="EMBL" id="DSBW01000103">
    <property type="protein sequence ID" value="HED30946.1"/>
    <property type="molecule type" value="Genomic_DNA"/>
</dbReference>
<dbReference type="AlphaFoldDB" id="A0A831SQ94"/>
<comment type="similarity">
    <text evidence="1">Belongs to the metallo-beta-lactamase superfamily.</text>
</comment>
<feature type="domain" description="Metallo-beta-lactamase" evidence="5">
    <location>
        <begin position="48"/>
        <end position="255"/>
    </location>
</feature>
<keyword evidence="3" id="KW-0378">Hydrolase</keyword>
<dbReference type="PANTHER" id="PTHR42978:SF6">
    <property type="entry name" value="QUORUM-QUENCHING LACTONASE YTNP-RELATED"/>
    <property type="match status" value="1"/>
</dbReference>
<gene>
    <name evidence="6" type="ORF">ENN50_04535</name>
</gene>
<evidence type="ECO:0000256" key="1">
    <source>
        <dbReference type="ARBA" id="ARBA00007749"/>
    </source>
</evidence>
<sequence>MLRIGPYSLFCLDVQYFSLDGGSVFGVVPKVMWQDIIEPDALNRIRLSMRVLLISGNGRNILVDAAMGTAWNDKLRDIYQLSDFQLDDELQKQGVRSDEVTDIVFTHLHFDHLAGAFRRSGEDLVPLFPHARHIVQRHNFEAAMHPNLKERASYRKEYVDALARHPGLVLVDGPGVLSEGVELICSEGHTAGQQLVMVRDGSNSLLHGGGLLPAVSHLGYARGLGFDVDPLAVISEKQQLIPALAADGTILFFAHDPFHEAGLIGLDEHSQPFLFSSITL</sequence>
<dbReference type="PANTHER" id="PTHR42978">
    <property type="entry name" value="QUORUM-QUENCHING LACTONASE YTNP-RELATED-RELATED"/>
    <property type="match status" value="1"/>
</dbReference>
<name>A0A831SQ94_PROAE</name>
<proteinExistence type="inferred from homology"/>
<dbReference type="GO" id="GO:0016787">
    <property type="term" value="F:hydrolase activity"/>
    <property type="evidence" value="ECO:0007669"/>
    <property type="project" value="UniProtKB-KW"/>
</dbReference>
<reference evidence="6" key="1">
    <citation type="journal article" date="2020" name="mSystems">
        <title>Genome- and Community-Level Interaction Insights into Carbon Utilization and Element Cycling Functions of Hydrothermarchaeota in Hydrothermal Sediment.</title>
        <authorList>
            <person name="Zhou Z."/>
            <person name="Liu Y."/>
            <person name="Xu W."/>
            <person name="Pan J."/>
            <person name="Luo Z.H."/>
            <person name="Li M."/>
        </authorList>
    </citation>
    <scope>NUCLEOTIDE SEQUENCE [LARGE SCALE GENOMIC DNA]</scope>
    <source>
        <strain evidence="6">SpSt-1181</strain>
    </source>
</reference>
<dbReference type="SMART" id="SM00849">
    <property type="entry name" value="Lactamase_B"/>
    <property type="match status" value="1"/>
</dbReference>
<keyword evidence="4" id="KW-0862">Zinc</keyword>
<evidence type="ECO:0000259" key="5">
    <source>
        <dbReference type="SMART" id="SM00849"/>
    </source>
</evidence>
<protein>
    <submittedName>
        <fullName evidence="6">MBL fold metallo-hydrolase</fullName>
    </submittedName>
</protein>
<evidence type="ECO:0000256" key="3">
    <source>
        <dbReference type="ARBA" id="ARBA00022801"/>
    </source>
</evidence>
<dbReference type="Gene3D" id="3.60.15.10">
    <property type="entry name" value="Ribonuclease Z/Hydroxyacylglutathione hydrolase-like"/>
    <property type="match status" value="1"/>
</dbReference>